<evidence type="ECO:0000256" key="1">
    <source>
        <dbReference type="ARBA" id="ARBA00009437"/>
    </source>
</evidence>
<protein>
    <submittedName>
        <fullName evidence="6">LysR family transcriptional regulator</fullName>
    </submittedName>
</protein>
<gene>
    <name evidence="6" type="ORF">CKY39_21840</name>
</gene>
<dbReference type="EMBL" id="CP023284">
    <property type="protein sequence ID" value="ATA55573.1"/>
    <property type="molecule type" value="Genomic_DNA"/>
</dbReference>
<evidence type="ECO:0000313" key="6">
    <source>
        <dbReference type="EMBL" id="ATA55573.1"/>
    </source>
</evidence>
<evidence type="ECO:0000256" key="4">
    <source>
        <dbReference type="ARBA" id="ARBA00023163"/>
    </source>
</evidence>
<dbReference type="KEGG" id="vbo:CKY39_21840"/>
<dbReference type="PANTHER" id="PTHR30419">
    <property type="entry name" value="HTH-TYPE TRANSCRIPTIONAL REGULATOR YBHD"/>
    <property type="match status" value="1"/>
</dbReference>
<keyword evidence="4" id="KW-0804">Transcription</keyword>
<dbReference type="GO" id="GO:0003677">
    <property type="term" value="F:DNA binding"/>
    <property type="evidence" value="ECO:0007669"/>
    <property type="project" value="UniProtKB-KW"/>
</dbReference>
<dbReference type="RefSeq" id="WP_095745923.1">
    <property type="nucleotide sequence ID" value="NZ_CP023284.1"/>
</dbReference>
<evidence type="ECO:0000256" key="3">
    <source>
        <dbReference type="ARBA" id="ARBA00023125"/>
    </source>
</evidence>
<dbReference type="InterPro" id="IPR005119">
    <property type="entry name" value="LysR_subst-bd"/>
</dbReference>
<name>A0A250DNQ8_9BURK</name>
<evidence type="ECO:0000256" key="2">
    <source>
        <dbReference type="ARBA" id="ARBA00023015"/>
    </source>
</evidence>
<evidence type="ECO:0000313" key="7">
    <source>
        <dbReference type="Proteomes" id="UP000217154"/>
    </source>
</evidence>
<dbReference type="Proteomes" id="UP000217154">
    <property type="component" value="Chromosome"/>
</dbReference>
<reference evidence="6 7" key="1">
    <citation type="submission" date="2017-09" db="EMBL/GenBank/DDBJ databases">
        <title>The diverse metabolic capabilities of V. boronicumulans make it an excellent choice for continued studies on novel biodegradation.</title>
        <authorList>
            <person name="Sun S."/>
        </authorList>
    </citation>
    <scope>NUCLEOTIDE SEQUENCE [LARGE SCALE GENOMIC DNA]</scope>
    <source>
        <strain evidence="6 7">J1</strain>
    </source>
</reference>
<dbReference type="SUPFAM" id="SSF46785">
    <property type="entry name" value="Winged helix' DNA-binding domain"/>
    <property type="match status" value="1"/>
</dbReference>
<dbReference type="Pfam" id="PF00126">
    <property type="entry name" value="HTH_1"/>
    <property type="match status" value="1"/>
</dbReference>
<dbReference type="InterPro" id="IPR036388">
    <property type="entry name" value="WH-like_DNA-bd_sf"/>
</dbReference>
<sequence>MSITIKQLQHFVAAAHTGQVSRAAQRCYVSQPSLTTSLKNLESTLKVQLFTRHSDGLRLTVQGEGFLRHAEHMLHTLDAAVEETRNSVSSVEGRVQIAITDTVSEYMLPKIIGAMRRQLPLVEFEPVERNRVEIENGLRSGEFDLAVVLVSNLSRAPDIRRENLLKSERRLWTSFDHPLVAQKSVSLREIAQMPFVLLDMDEHVDTVGRYWSAMKLKPKVVFRTKSIEAVRSLVAQNVGVTILSDLVFRPWSHDGGRIRRTVVSSAVPSMDLGLAYRRGAVLSEATAASASTLRLLAKTLTRESQPRTDDEPL</sequence>
<proteinExistence type="inferred from homology"/>
<dbReference type="Gene3D" id="3.40.190.10">
    <property type="entry name" value="Periplasmic binding protein-like II"/>
    <property type="match status" value="2"/>
</dbReference>
<keyword evidence="2" id="KW-0805">Transcription regulation</keyword>
<dbReference type="InterPro" id="IPR036390">
    <property type="entry name" value="WH_DNA-bd_sf"/>
</dbReference>
<feature type="domain" description="HTH lysR-type" evidence="5">
    <location>
        <begin position="3"/>
        <end position="60"/>
    </location>
</feature>
<dbReference type="AlphaFoldDB" id="A0A250DNQ8"/>
<dbReference type="SUPFAM" id="SSF53850">
    <property type="entry name" value="Periplasmic binding protein-like II"/>
    <property type="match status" value="1"/>
</dbReference>
<dbReference type="InterPro" id="IPR050950">
    <property type="entry name" value="HTH-type_LysR_regulators"/>
</dbReference>
<dbReference type="Gene3D" id="1.10.10.10">
    <property type="entry name" value="Winged helix-like DNA-binding domain superfamily/Winged helix DNA-binding domain"/>
    <property type="match status" value="1"/>
</dbReference>
<dbReference type="Pfam" id="PF03466">
    <property type="entry name" value="LysR_substrate"/>
    <property type="match status" value="1"/>
</dbReference>
<evidence type="ECO:0000259" key="5">
    <source>
        <dbReference type="PROSITE" id="PS50931"/>
    </source>
</evidence>
<dbReference type="InterPro" id="IPR000847">
    <property type="entry name" value="LysR_HTH_N"/>
</dbReference>
<keyword evidence="3" id="KW-0238">DNA-binding</keyword>
<organism evidence="6 7">
    <name type="scientific">Variovorax boronicumulans</name>
    <dbReference type="NCBI Taxonomy" id="436515"/>
    <lineage>
        <taxon>Bacteria</taxon>
        <taxon>Pseudomonadati</taxon>
        <taxon>Pseudomonadota</taxon>
        <taxon>Betaproteobacteria</taxon>
        <taxon>Burkholderiales</taxon>
        <taxon>Comamonadaceae</taxon>
        <taxon>Variovorax</taxon>
    </lineage>
</organism>
<dbReference type="GO" id="GO:0005829">
    <property type="term" value="C:cytosol"/>
    <property type="evidence" value="ECO:0007669"/>
    <property type="project" value="TreeGrafter"/>
</dbReference>
<comment type="similarity">
    <text evidence="1">Belongs to the LysR transcriptional regulatory family.</text>
</comment>
<dbReference type="PROSITE" id="PS50931">
    <property type="entry name" value="HTH_LYSR"/>
    <property type="match status" value="1"/>
</dbReference>
<dbReference type="PRINTS" id="PR00039">
    <property type="entry name" value="HTHLYSR"/>
</dbReference>
<dbReference type="FunFam" id="1.10.10.10:FF:000001">
    <property type="entry name" value="LysR family transcriptional regulator"/>
    <property type="match status" value="1"/>
</dbReference>
<accession>A0A250DNQ8</accession>
<dbReference type="GO" id="GO:0003700">
    <property type="term" value="F:DNA-binding transcription factor activity"/>
    <property type="evidence" value="ECO:0007669"/>
    <property type="project" value="InterPro"/>
</dbReference>